<dbReference type="GO" id="GO:0003676">
    <property type="term" value="F:nucleic acid binding"/>
    <property type="evidence" value="ECO:0007669"/>
    <property type="project" value="InterPro"/>
</dbReference>
<dbReference type="InterPro" id="IPR002156">
    <property type="entry name" value="RNaseH_domain"/>
</dbReference>
<dbReference type="InterPro" id="IPR036397">
    <property type="entry name" value="RNaseH_sf"/>
</dbReference>
<evidence type="ECO:0000313" key="2">
    <source>
        <dbReference type="EMBL" id="KFM56960.1"/>
    </source>
</evidence>
<dbReference type="EMBL" id="KK112177">
    <property type="protein sequence ID" value="KFM56960.1"/>
    <property type="molecule type" value="Genomic_DNA"/>
</dbReference>
<dbReference type="OrthoDB" id="6437576at2759"/>
<dbReference type="GO" id="GO:0004523">
    <property type="term" value="F:RNA-DNA hybrid ribonuclease activity"/>
    <property type="evidence" value="ECO:0007669"/>
    <property type="project" value="InterPro"/>
</dbReference>
<dbReference type="AlphaFoldDB" id="A0A087SVS1"/>
<dbReference type="Gene3D" id="3.30.420.10">
    <property type="entry name" value="Ribonuclease H-like superfamily/Ribonuclease H"/>
    <property type="match status" value="1"/>
</dbReference>
<dbReference type="InterPro" id="IPR012337">
    <property type="entry name" value="RNaseH-like_sf"/>
</dbReference>
<dbReference type="Proteomes" id="UP000054359">
    <property type="component" value="Unassembled WGS sequence"/>
</dbReference>
<feature type="non-terminal residue" evidence="2">
    <location>
        <position position="195"/>
    </location>
</feature>
<protein>
    <recommendedName>
        <fullName evidence="1">RNase H type-1 domain-containing protein</fullName>
    </recommendedName>
</protein>
<evidence type="ECO:0000259" key="1">
    <source>
        <dbReference type="Pfam" id="PF13456"/>
    </source>
</evidence>
<evidence type="ECO:0000313" key="3">
    <source>
        <dbReference type="Proteomes" id="UP000054359"/>
    </source>
</evidence>
<organism evidence="2 3">
    <name type="scientific">Stegodyphus mimosarum</name>
    <name type="common">African social velvet spider</name>
    <dbReference type="NCBI Taxonomy" id="407821"/>
    <lineage>
        <taxon>Eukaryota</taxon>
        <taxon>Metazoa</taxon>
        <taxon>Ecdysozoa</taxon>
        <taxon>Arthropoda</taxon>
        <taxon>Chelicerata</taxon>
        <taxon>Arachnida</taxon>
        <taxon>Araneae</taxon>
        <taxon>Araneomorphae</taxon>
        <taxon>Entelegynae</taxon>
        <taxon>Eresoidea</taxon>
        <taxon>Eresidae</taxon>
        <taxon>Stegodyphus</taxon>
    </lineage>
</organism>
<dbReference type="SUPFAM" id="SSF53098">
    <property type="entry name" value="Ribonuclease H-like"/>
    <property type="match status" value="1"/>
</dbReference>
<dbReference type="Pfam" id="PF13456">
    <property type="entry name" value="RVT_3"/>
    <property type="match status" value="1"/>
</dbReference>
<reference evidence="2 3" key="1">
    <citation type="submission" date="2013-11" db="EMBL/GenBank/DDBJ databases">
        <title>Genome sequencing of Stegodyphus mimosarum.</title>
        <authorList>
            <person name="Bechsgaard J."/>
        </authorList>
    </citation>
    <scope>NUCLEOTIDE SEQUENCE [LARGE SCALE GENOMIC DNA]</scope>
</reference>
<feature type="domain" description="RNase H type-1" evidence="1">
    <location>
        <begin position="9"/>
        <end position="73"/>
    </location>
</feature>
<name>A0A087SVS1_STEMI</name>
<sequence>MLATPAPFDGIIVFSDCKSVLEVIQNDKTKTCQGIDILLYLILEEKKSFTFQRISAHVNIEGNEQADSLAKEARTIEPAILSTIFSDVNAVIKLSAHLRSTFSIPELDCTQDVTTTVARLRTEHLRGMKILPDGASVYMECTYCLNKQLDSGHLLTCLAFAAVLFQIDSDWTRDILFMDRVGDLAMVVIHAFGHI</sequence>
<gene>
    <name evidence="2" type="ORF">X975_24890</name>
</gene>
<keyword evidence="3" id="KW-1185">Reference proteome</keyword>
<proteinExistence type="predicted"/>
<dbReference type="OMA" id="ASVYMEC"/>
<accession>A0A087SVS1</accession>